<sequence length="338" mass="37382">MAKTPSFDARTEKLRAEARTVQELCAQLANALCIPFDEAPKTAFQSEARELAELRDLIRALETDILEVVSGLGASTQAAYAAFDKVEEVSWREQFFGFFIKRNPTSFKALRLKKLIVAETAKTILLQAAAVHDVFQRRKDAAASLVVSVEPELVASMEERRVIVSKMDDARQRDKSLVASLATLNRKIQDASDVTRLSQLRLEEAELSAEREMVLGQRDTLRKMHDVLDRQAILLGDMIDLQNEAIALHTLLLNKVNVEAERCIQLYDAAFGSLDPLLAEAKPSVHTDVSTPMSLAVFQGLLTLHSQGAITMQDIEQRKGRVDEALAQRAGSVSSAPV</sequence>
<keyword evidence="2" id="KW-1185">Reference proteome</keyword>
<dbReference type="EMBL" id="JACIDV010000004">
    <property type="protein sequence ID" value="MBB3945571.1"/>
    <property type="molecule type" value="Genomic_DNA"/>
</dbReference>
<evidence type="ECO:0000313" key="2">
    <source>
        <dbReference type="Proteomes" id="UP000565286"/>
    </source>
</evidence>
<reference evidence="1 2" key="1">
    <citation type="submission" date="2020-08" db="EMBL/GenBank/DDBJ databases">
        <title>Genomic Encyclopedia of Type Strains, Phase IV (KMG-IV): sequencing the most valuable type-strain genomes for metagenomic binning, comparative biology and taxonomic classification.</title>
        <authorList>
            <person name="Goeker M."/>
        </authorList>
    </citation>
    <scope>NUCLEOTIDE SEQUENCE [LARGE SCALE GENOMIC DNA]</scope>
    <source>
        <strain evidence="1 2">DSM 26438</strain>
    </source>
</reference>
<gene>
    <name evidence="1" type="ORF">GGQ73_001506</name>
</gene>
<dbReference type="RefSeq" id="WP_183895181.1">
    <property type="nucleotide sequence ID" value="NZ_JACIDV010000004.1"/>
</dbReference>
<comment type="caution">
    <text evidence="1">The sequence shown here is derived from an EMBL/GenBank/DDBJ whole genome shotgun (WGS) entry which is preliminary data.</text>
</comment>
<dbReference type="AlphaFoldDB" id="A0A7W6CE61"/>
<proteinExistence type="predicted"/>
<name>A0A7W6CE61_9HYPH</name>
<protein>
    <submittedName>
        <fullName evidence="1">Uncharacterized protein</fullName>
    </submittedName>
</protein>
<organism evidence="1 2">
    <name type="scientific">Rhizobium skierniewicense</name>
    <dbReference type="NCBI Taxonomy" id="984260"/>
    <lineage>
        <taxon>Bacteria</taxon>
        <taxon>Pseudomonadati</taxon>
        <taxon>Pseudomonadota</taxon>
        <taxon>Alphaproteobacteria</taxon>
        <taxon>Hyphomicrobiales</taxon>
        <taxon>Rhizobiaceae</taxon>
        <taxon>Rhizobium/Agrobacterium group</taxon>
        <taxon>Rhizobium</taxon>
    </lineage>
</organism>
<dbReference type="Proteomes" id="UP000565286">
    <property type="component" value="Unassembled WGS sequence"/>
</dbReference>
<evidence type="ECO:0000313" key="1">
    <source>
        <dbReference type="EMBL" id="MBB3945571.1"/>
    </source>
</evidence>
<accession>A0A7W6CE61</accession>